<proteinExistence type="predicted"/>
<sequence>MKSPITGKEMPLRKEPGVLTYRKEEFPVFYHYFLCEDTDERFTNDEIDGINMIQVHNQYREKYGIPFPDEIAGIREKYEVSAGKMSEILGLGANTYRLYEAGEMPSVANGRLILSVREPVEFLRQVDASTHLLSARETQKIRETARKLQVWDEENFWDVMFEQKIFTHQTPDEFTGYKEPQLDKIAQVIAFFSTQMDLYKTKLNKLFFYSDFCYYQKTGYSMTGIAYRAIPFGPVPAEYQKMYVKLSDDQQIEIRQVDVGNGNYGEQIRANQAFDASVFNAVELEVLEAVGRTFRQKNTDEVVRISHMEAGWSENESSKNMISYQKYAFTTSGVVC</sequence>
<comment type="caution">
    <text evidence="2">The sequence shown here is derived from an EMBL/GenBank/DDBJ whole genome shotgun (WGS) entry which is preliminary data.</text>
</comment>
<feature type="domain" description="Antitoxin SocA-like Panacea" evidence="1">
    <location>
        <begin position="203"/>
        <end position="312"/>
    </location>
</feature>
<dbReference type="Gene3D" id="1.10.260.40">
    <property type="entry name" value="lambda repressor-like DNA-binding domains"/>
    <property type="match status" value="1"/>
</dbReference>
<keyword evidence="3" id="KW-1185">Reference proteome</keyword>
<dbReference type="RefSeq" id="WP_256540574.1">
    <property type="nucleotide sequence ID" value="NZ_JANHOH010000007.1"/>
</dbReference>
<dbReference type="EMBL" id="JANHOH010000007">
    <property type="protein sequence ID" value="MCQ6960394.1"/>
    <property type="molecule type" value="Genomic_DNA"/>
</dbReference>
<dbReference type="InterPro" id="IPR025272">
    <property type="entry name" value="SocA_Panacea"/>
</dbReference>
<dbReference type="Pfam" id="PF13274">
    <property type="entry name" value="SocA_Panacea"/>
    <property type="match status" value="1"/>
</dbReference>
<protein>
    <submittedName>
        <fullName evidence="2">DUF4065 domain-containing protein</fullName>
    </submittedName>
</protein>
<evidence type="ECO:0000259" key="1">
    <source>
        <dbReference type="Pfam" id="PF13274"/>
    </source>
</evidence>
<evidence type="ECO:0000313" key="3">
    <source>
        <dbReference type="Proteomes" id="UP001204376"/>
    </source>
</evidence>
<reference evidence="2 3" key="1">
    <citation type="submission" date="2022-07" db="EMBL/GenBank/DDBJ databases">
        <title>Mucilaginibacter sp. JC4.</title>
        <authorList>
            <person name="Le V."/>
            <person name="Ko S.-R."/>
            <person name="Ahn C.-Y."/>
            <person name="Oh H.-M."/>
        </authorList>
    </citation>
    <scope>NUCLEOTIDE SEQUENCE [LARGE SCALE GENOMIC DNA]</scope>
    <source>
        <strain evidence="2 3">JC4</strain>
    </source>
</reference>
<dbReference type="Proteomes" id="UP001204376">
    <property type="component" value="Unassembled WGS sequence"/>
</dbReference>
<gene>
    <name evidence="2" type="ORF">NPE20_20615</name>
</gene>
<name>A0ABT1T747_9SPHI</name>
<dbReference type="InterPro" id="IPR010982">
    <property type="entry name" value="Lambda_DNA-bd_dom_sf"/>
</dbReference>
<accession>A0ABT1T747</accession>
<organism evidence="2 3">
    <name type="scientific">Mucilaginibacter aquariorum</name>
    <dbReference type="NCBI Taxonomy" id="2967225"/>
    <lineage>
        <taxon>Bacteria</taxon>
        <taxon>Pseudomonadati</taxon>
        <taxon>Bacteroidota</taxon>
        <taxon>Sphingobacteriia</taxon>
        <taxon>Sphingobacteriales</taxon>
        <taxon>Sphingobacteriaceae</taxon>
        <taxon>Mucilaginibacter</taxon>
    </lineage>
</organism>
<evidence type="ECO:0000313" key="2">
    <source>
        <dbReference type="EMBL" id="MCQ6960394.1"/>
    </source>
</evidence>